<name>A0ABY6P1P6_9NOCA</name>
<organism evidence="1 2">
    <name type="scientific">Rhodococcus antarcticus</name>
    <dbReference type="NCBI Taxonomy" id="2987751"/>
    <lineage>
        <taxon>Bacteria</taxon>
        <taxon>Bacillati</taxon>
        <taxon>Actinomycetota</taxon>
        <taxon>Actinomycetes</taxon>
        <taxon>Mycobacteriales</taxon>
        <taxon>Nocardiaceae</taxon>
        <taxon>Rhodococcus</taxon>
    </lineage>
</organism>
<dbReference type="PANTHER" id="PTHR48100:SF15">
    <property type="entry name" value="SEDOHEPTULOSE 1,7-BISPHOSPHATASE"/>
    <property type="match status" value="1"/>
</dbReference>
<sequence length="208" mass="22111">MSGEHAPPDEHRVVLLRHGETAWSLSGQHTGATDVPLTETGREQAHDVGAVLERVGLVEPLVLASPRVRAQDTARLAGLGAPETTGLLVEWDYGEYEGLTTEEIRRTVPGWTVWTHPCPGGEGAASVQQRADEVLARATGAGRDVVLVGHGHFSRALLARWVGLPVTAGIHFNMSPAGLSVLGHEHGRRQIASMNVTAVDVVGARETP</sequence>
<dbReference type="EMBL" id="CP110615">
    <property type="protein sequence ID" value="UZJ25575.1"/>
    <property type="molecule type" value="Genomic_DNA"/>
</dbReference>
<proteinExistence type="predicted"/>
<dbReference type="EC" id="3.1.3.2" evidence="1"/>
<dbReference type="PANTHER" id="PTHR48100">
    <property type="entry name" value="BROAD-SPECIFICITY PHOSPHATASE YOR283W-RELATED"/>
    <property type="match status" value="1"/>
</dbReference>
<dbReference type="Pfam" id="PF00300">
    <property type="entry name" value="His_Phos_1"/>
    <property type="match status" value="1"/>
</dbReference>
<dbReference type="Proteomes" id="UP001164965">
    <property type="component" value="Chromosome"/>
</dbReference>
<dbReference type="NCBIfam" id="NF009993">
    <property type="entry name" value="PRK13462.1"/>
    <property type="match status" value="1"/>
</dbReference>
<dbReference type="SMART" id="SM00855">
    <property type="entry name" value="PGAM"/>
    <property type="match status" value="1"/>
</dbReference>
<dbReference type="InterPro" id="IPR029033">
    <property type="entry name" value="His_PPase_superfam"/>
</dbReference>
<dbReference type="InterPro" id="IPR050275">
    <property type="entry name" value="PGM_Phosphatase"/>
</dbReference>
<dbReference type="RefSeq" id="WP_265383679.1">
    <property type="nucleotide sequence ID" value="NZ_CP110615.1"/>
</dbReference>
<protein>
    <submittedName>
        <fullName evidence="1">Acid phosphatase</fullName>
        <ecNumber evidence="1">3.1.3.2</ecNumber>
    </submittedName>
</protein>
<keyword evidence="1" id="KW-0378">Hydrolase</keyword>
<dbReference type="Gene3D" id="3.40.50.1240">
    <property type="entry name" value="Phosphoglycerate mutase-like"/>
    <property type="match status" value="1"/>
</dbReference>
<dbReference type="InterPro" id="IPR013078">
    <property type="entry name" value="His_Pase_superF_clade-1"/>
</dbReference>
<dbReference type="GO" id="GO:0003993">
    <property type="term" value="F:acid phosphatase activity"/>
    <property type="evidence" value="ECO:0007669"/>
    <property type="project" value="UniProtKB-EC"/>
</dbReference>
<dbReference type="SUPFAM" id="SSF53254">
    <property type="entry name" value="Phosphoglycerate mutase-like"/>
    <property type="match status" value="1"/>
</dbReference>
<keyword evidence="2" id="KW-1185">Reference proteome</keyword>
<accession>A0ABY6P1P6</accession>
<gene>
    <name evidence="1" type="ORF">RHODO2019_03690</name>
</gene>
<reference evidence="1" key="1">
    <citation type="submission" date="2022-10" db="EMBL/GenBank/DDBJ databases">
        <title>Rhodococcus sp.75.</title>
        <authorList>
            <person name="Sun M."/>
        </authorList>
    </citation>
    <scope>NUCLEOTIDE SEQUENCE</scope>
    <source>
        <strain evidence="1">75</strain>
    </source>
</reference>
<evidence type="ECO:0000313" key="2">
    <source>
        <dbReference type="Proteomes" id="UP001164965"/>
    </source>
</evidence>
<evidence type="ECO:0000313" key="1">
    <source>
        <dbReference type="EMBL" id="UZJ25575.1"/>
    </source>
</evidence>
<dbReference type="CDD" id="cd07067">
    <property type="entry name" value="HP_PGM_like"/>
    <property type="match status" value="1"/>
</dbReference>